<keyword evidence="4" id="KW-1185">Reference proteome</keyword>
<protein>
    <submittedName>
        <fullName evidence="3">Uncharacterized protein</fullName>
    </submittedName>
</protein>
<dbReference type="Proteomes" id="UP000719766">
    <property type="component" value="Unassembled WGS sequence"/>
</dbReference>
<feature type="region of interest" description="Disordered" evidence="1">
    <location>
        <begin position="21"/>
        <end position="51"/>
    </location>
</feature>
<name>A0A9P7AG52_9AGAM</name>
<dbReference type="RefSeq" id="XP_041155953.1">
    <property type="nucleotide sequence ID" value="XM_041309434.1"/>
</dbReference>
<dbReference type="EMBL" id="JABBWE010000065">
    <property type="protein sequence ID" value="KAG1788770.1"/>
    <property type="molecule type" value="Genomic_DNA"/>
</dbReference>
<evidence type="ECO:0000256" key="2">
    <source>
        <dbReference type="SAM" id="SignalP"/>
    </source>
</evidence>
<accession>A0A9P7AG52</accession>
<organism evidence="3 4">
    <name type="scientific">Suillus plorans</name>
    <dbReference type="NCBI Taxonomy" id="116603"/>
    <lineage>
        <taxon>Eukaryota</taxon>
        <taxon>Fungi</taxon>
        <taxon>Dikarya</taxon>
        <taxon>Basidiomycota</taxon>
        <taxon>Agaricomycotina</taxon>
        <taxon>Agaricomycetes</taxon>
        <taxon>Agaricomycetidae</taxon>
        <taxon>Boletales</taxon>
        <taxon>Suillineae</taxon>
        <taxon>Suillaceae</taxon>
        <taxon>Suillus</taxon>
    </lineage>
</organism>
<evidence type="ECO:0000313" key="4">
    <source>
        <dbReference type="Proteomes" id="UP000719766"/>
    </source>
</evidence>
<feature type="signal peptide" evidence="2">
    <location>
        <begin position="1"/>
        <end position="19"/>
    </location>
</feature>
<dbReference type="AlphaFoldDB" id="A0A9P7AG52"/>
<comment type="caution">
    <text evidence="3">The sequence shown here is derived from an EMBL/GenBank/DDBJ whole genome shotgun (WGS) entry which is preliminary data.</text>
</comment>
<gene>
    <name evidence="3" type="ORF">HD556DRAFT_1529835</name>
</gene>
<evidence type="ECO:0000256" key="1">
    <source>
        <dbReference type="SAM" id="MobiDB-lite"/>
    </source>
</evidence>
<dbReference type="GeneID" id="64603198"/>
<feature type="chain" id="PRO_5040389797" evidence="2">
    <location>
        <begin position="20"/>
        <end position="115"/>
    </location>
</feature>
<keyword evidence="2" id="KW-0732">Signal</keyword>
<reference evidence="3" key="1">
    <citation type="journal article" date="2020" name="New Phytol.">
        <title>Comparative genomics reveals dynamic genome evolution in host specialist ectomycorrhizal fungi.</title>
        <authorList>
            <person name="Lofgren L.A."/>
            <person name="Nguyen N.H."/>
            <person name="Vilgalys R."/>
            <person name="Ruytinx J."/>
            <person name="Liao H.L."/>
            <person name="Branco S."/>
            <person name="Kuo A."/>
            <person name="LaButti K."/>
            <person name="Lipzen A."/>
            <person name="Andreopoulos W."/>
            <person name="Pangilinan J."/>
            <person name="Riley R."/>
            <person name="Hundley H."/>
            <person name="Na H."/>
            <person name="Barry K."/>
            <person name="Grigoriev I.V."/>
            <person name="Stajich J.E."/>
            <person name="Kennedy P.G."/>
        </authorList>
    </citation>
    <scope>NUCLEOTIDE SEQUENCE</scope>
    <source>
        <strain evidence="3">S12</strain>
    </source>
</reference>
<proteinExistence type="predicted"/>
<evidence type="ECO:0000313" key="3">
    <source>
        <dbReference type="EMBL" id="KAG1788770.1"/>
    </source>
</evidence>
<dbReference type="OrthoDB" id="2679618at2759"/>
<sequence>MQLSVLFSALISFVILAAASPTPEAFSKRSSKREKPGNNFQRDSLEESKKREELGTNLIEYINYYARDGSSSISGASEKREGLGTNLIEYIDYYARDSSSSISGASEKLELELGS</sequence>